<sequence length="47" mass="5726">MQRLDWLSVWRLDSGRVIPTALALWRKKRKKRKRKPNGSKLRLLRGR</sequence>
<evidence type="ECO:0000256" key="1">
    <source>
        <dbReference type="SAM" id="MobiDB-lite"/>
    </source>
</evidence>
<feature type="region of interest" description="Disordered" evidence="1">
    <location>
        <begin position="26"/>
        <end position="47"/>
    </location>
</feature>
<proteinExistence type="predicted"/>
<gene>
    <name evidence="2" type="ORF">101114BS4_015</name>
</gene>
<dbReference type="Proteomes" id="UP000827179">
    <property type="component" value="Segment"/>
</dbReference>
<reference evidence="2 3" key="1">
    <citation type="submission" date="2021-05" db="EMBL/GenBank/DDBJ databases">
        <title>Naturally bred epsilon2 phages have an improved host range and effectivity in uropathogenic E. coli over their ancestor phages.</title>
        <authorList>
            <person name="Saez D."/>
            <person name="Loose M."/>
            <person name="Mutti M."/>
            <person name="Visram Z."/>
            <person name="Hitzenhammer E."/>
            <person name="Dippel D."/>
            <person name="Tisakova L."/>
            <person name="Schertler S."/>
            <person name="Wittmann J."/>
            <person name="Corsini L."/>
            <person name="Wagenlehner F."/>
        </authorList>
    </citation>
    <scope>NUCLEOTIDE SEQUENCE [LARGE SCALE GENOMIC DNA]</scope>
</reference>
<name>A0AAE7XSL9_9CAUD</name>
<keyword evidence="3" id="KW-1185">Reference proteome</keyword>
<evidence type="ECO:0000313" key="2">
    <source>
        <dbReference type="EMBL" id="QZI79075.1"/>
    </source>
</evidence>
<accession>A0AAE7XSL9</accession>
<dbReference type="EMBL" id="MZ234016">
    <property type="protein sequence ID" value="QZI79075.1"/>
    <property type="molecule type" value="Genomic_DNA"/>
</dbReference>
<evidence type="ECO:0000313" key="3">
    <source>
        <dbReference type="Proteomes" id="UP000827179"/>
    </source>
</evidence>
<organism evidence="2 3">
    <name type="scientific">Escherichia phage vB_EcoS-101114BS4</name>
    <dbReference type="NCBI Taxonomy" id="2865793"/>
    <lineage>
        <taxon>Viruses</taxon>
        <taxon>Duplodnaviria</taxon>
        <taxon>Heunggongvirae</taxon>
        <taxon>Uroviricota</taxon>
        <taxon>Caudoviricetes</taxon>
        <taxon>Dhillonvirus</taxon>
        <taxon>Dhillonvirus dv 101114BS4</taxon>
    </lineage>
</organism>
<protein>
    <submittedName>
        <fullName evidence="2">Uncharacterized protein</fullName>
    </submittedName>
</protein>